<dbReference type="eggNOG" id="KOG2372">
    <property type="taxonomic scope" value="Eukaryota"/>
</dbReference>
<dbReference type="STRING" id="595528.A0A0D2WV23"/>
<feature type="domain" description="TLDc" evidence="7">
    <location>
        <begin position="535"/>
        <end position="697"/>
    </location>
</feature>
<evidence type="ECO:0000256" key="1">
    <source>
        <dbReference type="ARBA" id="ARBA00004173"/>
    </source>
</evidence>
<evidence type="ECO:0000256" key="5">
    <source>
        <dbReference type="SAM" id="MobiDB-lite"/>
    </source>
</evidence>
<dbReference type="PANTHER" id="PTHR23354:SF62">
    <property type="entry name" value="MUSTARD, ISOFORM V"/>
    <property type="match status" value="1"/>
</dbReference>
<evidence type="ECO:0000259" key="7">
    <source>
        <dbReference type="PROSITE" id="PS51886"/>
    </source>
</evidence>
<gene>
    <name evidence="8" type="ORF">CAOG_006336</name>
</gene>
<dbReference type="GO" id="GO:0006979">
    <property type="term" value="P:response to oxidative stress"/>
    <property type="evidence" value="ECO:0007669"/>
    <property type="project" value="TreeGrafter"/>
</dbReference>
<dbReference type="OrthoDB" id="26679at2759"/>
<protein>
    <recommendedName>
        <fullName evidence="4">Oxidation resistance protein 1</fullName>
    </recommendedName>
</protein>
<dbReference type="InParanoid" id="A0A0D2WV23"/>
<feature type="compositionally biased region" description="Low complexity" evidence="5">
    <location>
        <begin position="27"/>
        <end position="41"/>
    </location>
</feature>
<dbReference type="PROSITE" id="PS51886">
    <property type="entry name" value="TLDC"/>
    <property type="match status" value="1"/>
</dbReference>
<comment type="similarity">
    <text evidence="2">Belongs to the OXR1 family.</text>
</comment>
<dbReference type="RefSeq" id="XP_004345085.1">
    <property type="nucleotide sequence ID" value="XM_004345035.2"/>
</dbReference>
<dbReference type="Gene3D" id="3.10.350.10">
    <property type="entry name" value="LysM domain"/>
    <property type="match status" value="1"/>
</dbReference>
<dbReference type="PROSITE" id="PS51782">
    <property type="entry name" value="LYSM"/>
    <property type="match status" value="1"/>
</dbReference>
<evidence type="ECO:0000256" key="4">
    <source>
        <dbReference type="ARBA" id="ARBA00040604"/>
    </source>
</evidence>
<dbReference type="AlphaFoldDB" id="A0A0D2WV23"/>
<name>A0A0D2WV23_CAPO3</name>
<evidence type="ECO:0000259" key="6">
    <source>
        <dbReference type="PROSITE" id="PS51782"/>
    </source>
</evidence>
<evidence type="ECO:0000256" key="2">
    <source>
        <dbReference type="ARBA" id="ARBA00009540"/>
    </source>
</evidence>
<feature type="region of interest" description="Disordered" evidence="5">
    <location>
        <begin position="215"/>
        <end position="257"/>
    </location>
</feature>
<sequence>MSGLTAAFESEEGAALGLSYDHDEHQQPTSQQQSNSPRPAAASPPPPSSSSSSSSSPVSASASVLGQAPKPTLAAAAAAANQDIANSRPSSPKAPPKYTVAGSDTLASIAVRFGVTSSEIVAVNRLVSRTLFPGQVISLPASAVVLPPSSSSPSSSTATSTTSPSNSSTAATTPALKELDAAPLAPSASESILAASAQALVTAQAALKASRYAGSSSNLLGDTTKQRAATSAPIGISRSNSSLGTKEPHGSPSSSSLMFLHQKFSPTAVSPIDVSPASSPLPVAEPKLLSSSLKRATGGFANTLASVLTLGWADDRSSPPQQQQQQQPQTQPQSLTQEVPRENPVYDSDIPLNLERFFQISDNQCSISCYLLTANRGTVYGILSISPAEIVFHPDDDDPIVVNRGVDPYSFHCSLTRLIAYEVVEAFPAQSISATALNVDPQEVRYLAITIEGSAAAIPIDQDDDYKARYWLAISVKYVDSVLVHLFQCADHIEPDSVLNLSGITEALRETTPRYQPQQMAHPVEVSLDFVSQSSILTREMAVEIINALPLRVRDSPWHINYSTFAHGISLKTFYRNQLHIREHAVVLLITDMDGNKFGAYASEPFRVTEGYIGSGECFLFRLTPTFEVFRWTFANHYFMHGTIDGIAMGGGDGGFGLWFDNALHHGATKPCLTFDNRPLTDKTDFFIAGLEAWALLPSP</sequence>
<dbReference type="InterPro" id="IPR036779">
    <property type="entry name" value="LysM_dom_sf"/>
</dbReference>
<keyword evidence="9" id="KW-1185">Reference proteome</keyword>
<feature type="compositionally biased region" description="Low complexity" evidence="5">
    <location>
        <begin position="319"/>
        <end position="333"/>
    </location>
</feature>
<feature type="region of interest" description="Disordered" evidence="5">
    <location>
        <begin position="147"/>
        <end position="172"/>
    </location>
</feature>
<dbReference type="Pfam" id="PF07534">
    <property type="entry name" value="TLD"/>
    <property type="match status" value="1"/>
</dbReference>
<dbReference type="InterPro" id="IPR018392">
    <property type="entry name" value="LysM"/>
</dbReference>
<dbReference type="SUPFAM" id="SSF54106">
    <property type="entry name" value="LysM domain"/>
    <property type="match status" value="1"/>
</dbReference>
<feature type="region of interest" description="Disordered" evidence="5">
    <location>
        <begin position="1"/>
        <end position="99"/>
    </location>
</feature>
<dbReference type="Proteomes" id="UP000008743">
    <property type="component" value="Unassembled WGS sequence"/>
</dbReference>
<evidence type="ECO:0000256" key="3">
    <source>
        <dbReference type="ARBA" id="ARBA00023128"/>
    </source>
</evidence>
<keyword evidence="3" id="KW-0496">Mitochondrion</keyword>
<feature type="compositionally biased region" description="Polar residues" evidence="5">
    <location>
        <begin position="215"/>
        <end position="229"/>
    </location>
</feature>
<accession>A0A0D2WV23</accession>
<reference evidence="9" key="1">
    <citation type="submission" date="2011-02" db="EMBL/GenBank/DDBJ databases">
        <title>The Genome Sequence of Capsaspora owczarzaki ATCC 30864.</title>
        <authorList>
            <person name="Russ C."/>
            <person name="Cuomo C."/>
            <person name="Burger G."/>
            <person name="Gray M.W."/>
            <person name="Holland P.W.H."/>
            <person name="King N."/>
            <person name="Lang F.B.F."/>
            <person name="Roger A.J."/>
            <person name="Ruiz-Trillo I."/>
            <person name="Young S.K."/>
            <person name="Zeng Q."/>
            <person name="Gargeya S."/>
            <person name="Alvarado L."/>
            <person name="Berlin A."/>
            <person name="Chapman S.B."/>
            <person name="Chen Z."/>
            <person name="Freedman E."/>
            <person name="Gellesch M."/>
            <person name="Goldberg J."/>
            <person name="Griggs A."/>
            <person name="Gujja S."/>
            <person name="Heilman E."/>
            <person name="Heiman D."/>
            <person name="Howarth C."/>
            <person name="Mehta T."/>
            <person name="Neiman D."/>
            <person name="Pearson M."/>
            <person name="Roberts A."/>
            <person name="Saif S."/>
            <person name="Shea T."/>
            <person name="Shenoy N."/>
            <person name="Sisk P."/>
            <person name="Stolte C."/>
            <person name="Sykes S."/>
            <person name="White J."/>
            <person name="Yandava C."/>
            <person name="Haas B."/>
            <person name="Nusbaum C."/>
            <person name="Birren B."/>
        </authorList>
    </citation>
    <scope>NUCLEOTIDE SEQUENCE</scope>
    <source>
        <strain evidence="9">ATCC 30864</strain>
    </source>
</reference>
<dbReference type="PANTHER" id="PTHR23354">
    <property type="entry name" value="NUCLEOLAR PROTEIN 7/ESTROGEN RECEPTOR COACTIVATOR-RELATED"/>
    <property type="match status" value="1"/>
</dbReference>
<dbReference type="SMART" id="SM00584">
    <property type="entry name" value="TLDc"/>
    <property type="match status" value="1"/>
</dbReference>
<feature type="compositionally biased region" description="Low complexity" evidence="5">
    <location>
        <begin position="49"/>
        <end position="63"/>
    </location>
</feature>
<feature type="region of interest" description="Disordered" evidence="5">
    <location>
        <begin position="313"/>
        <end position="339"/>
    </location>
</feature>
<dbReference type="SMART" id="SM00257">
    <property type="entry name" value="LysM"/>
    <property type="match status" value="1"/>
</dbReference>
<dbReference type="GO" id="GO:0005739">
    <property type="term" value="C:mitochondrion"/>
    <property type="evidence" value="ECO:0007669"/>
    <property type="project" value="UniProtKB-SubCell"/>
</dbReference>
<evidence type="ECO:0000313" key="9">
    <source>
        <dbReference type="Proteomes" id="UP000008743"/>
    </source>
</evidence>
<organism evidence="8 9">
    <name type="scientific">Capsaspora owczarzaki (strain ATCC 30864)</name>
    <dbReference type="NCBI Taxonomy" id="595528"/>
    <lineage>
        <taxon>Eukaryota</taxon>
        <taxon>Filasterea</taxon>
        <taxon>Capsaspora</taxon>
    </lineage>
</organism>
<feature type="domain" description="LysM" evidence="6">
    <location>
        <begin position="96"/>
        <end position="139"/>
    </location>
</feature>
<dbReference type="CDD" id="cd00118">
    <property type="entry name" value="LysM"/>
    <property type="match status" value="1"/>
</dbReference>
<dbReference type="EMBL" id="KE346370">
    <property type="protein sequence ID" value="KJE95953.1"/>
    <property type="molecule type" value="Genomic_DNA"/>
</dbReference>
<dbReference type="Pfam" id="PF01476">
    <property type="entry name" value="LysM"/>
    <property type="match status" value="1"/>
</dbReference>
<dbReference type="InterPro" id="IPR006571">
    <property type="entry name" value="TLDc_dom"/>
</dbReference>
<dbReference type="PhylomeDB" id="A0A0D2WV23"/>
<comment type="subcellular location">
    <subcellularLocation>
        <location evidence="1">Mitochondrion</location>
    </subcellularLocation>
</comment>
<proteinExistence type="inferred from homology"/>
<evidence type="ECO:0000313" key="8">
    <source>
        <dbReference type="EMBL" id="KJE95953.1"/>
    </source>
</evidence>
<dbReference type="GO" id="GO:0005634">
    <property type="term" value="C:nucleus"/>
    <property type="evidence" value="ECO:0007669"/>
    <property type="project" value="TreeGrafter"/>
</dbReference>